<dbReference type="EMBL" id="CM055097">
    <property type="protein sequence ID" value="KAJ7552367.1"/>
    <property type="molecule type" value="Genomic_DNA"/>
</dbReference>
<sequence length="196" mass="22185">MKNSDNVRRERERDRERERECQRLNMSVNIARSSSKTRPQLDVDIYRECSTSEPSRPGSTLSKVVMSFRLILQLLLFHTHPEQLLSENKKLCAQYMRTGNCHYGPRCKYLHLRQPQHAMGEQQSGESLGDTSRDAEGRRPSSTTIIAENITLSTHNTQSDGISGVMASRLVESDLPPSLRPPPEGGYPPLPPIDWG</sequence>
<reference evidence="2" key="1">
    <citation type="journal article" date="2024" name="Proc. Natl. Acad. Sci. U.S.A.">
        <title>Extraordinary preservation of gene collinearity over three hundred million years revealed in homosporous lycophytes.</title>
        <authorList>
            <person name="Li C."/>
            <person name="Wickell D."/>
            <person name="Kuo L.Y."/>
            <person name="Chen X."/>
            <person name="Nie B."/>
            <person name="Liao X."/>
            <person name="Peng D."/>
            <person name="Ji J."/>
            <person name="Jenkins J."/>
            <person name="Williams M."/>
            <person name="Shu S."/>
            <person name="Plott C."/>
            <person name="Barry K."/>
            <person name="Rajasekar S."/>
            <person name="Grimwood J."/>
            <person name="Han X."/>
            <person name="Sun S."/>
            <person name="Hou Z."/>
            <person name="He W."/>
            <person name="Dai G."/>
            <person name="Sun C."/>
            <person name="Schmutz J."/>
            <person name="Leebens-Mack J.H."/>
            <person name="Li F.W."/>
            <person name="Wang L."/>
        </authorList>
    </citation>
    <scope>NUCLEOTIDE SEQUENCE [LARGE SCALE GENOMIC DNA]</scope>
    <source>
        <strain evidence="2">cv. PW_Plant_1</strain>
    </source>
</reference>
<proteinExistence type="predicted"/>
<comment type="caution">
    <text evidence="1">The sequence shown here is derived from an EMBL/GenBank/DDBJ whole genome shotgun (WGS) entry which is preliminary data.</text>
</comment>
<organism evidence="1 2">
    <name type="scientific">Diphasiastrum complanatum</name>
    <name type="common">Issler's clubmoss</name>
    <name type="synonym">Lycopodium complanatum</name>
    <dbReference type="NCBI Taxonomy" id="34168"/>
    <lineage>
        <taxon>Eukaryota</taxon>
        <taxon>Viridiplantae</taxon>
        <taxon>Streptophyta</taxon>
        <taxon>Embryophyta</taxon>
        <taxon>Tracheophyta</taxon>
        <taxon>Lycopodiopsida</taxon>
        <taxon>Lycopodiales</taxon>
        <taxon>Lycopodiaceae</taxon>
        <taxon>Lycopodioideae</taxon>
        <taxon>Diphasiastrum</taxon>
    </lineage>
</organism>
<evidence type="ECO:0000313" key="2">
    <source>
        <dbReference type="Proteomes" id="UP001162992"/>
    </source>
</evidence>
<dbReference type="Proteomes" id="UP001162992">
    <property type="component" value="Chromosome 6"/>
</dbReference>
<name>A0ACC2DE12_DIPCM</name>
<evidence type="ECO:0000313" key="1">
    <source>
        <dbReference type="EMBL" id="KAJ7552367.1"/>
    </source>
</evidence>
<keyword evidence="2" id="KW-1185">Reference proteome</keyword>
<accession>A0ACC2DE12</accession>
<gene>
    <name evidence="1" type="ORF">O6H91_06G052500</name>
</gene>
<protein>
    <submittedName>
        <fullName evidence="1">Uncharacterized protein</fullName>
    </submittedName>
</protein>